<dbReference type="EnsemblMetazoa" id="LLOJ000193-RA">
    <property type="protein sequence ID" value="LLOJ000193-PA"/>
    <property type="gene ID" value="LLOJ000193"/>
</dbReference>
<organism evidence="2 3">
    <name type="scientific">Lutzomyia longipalpis</name>
    <name type="common">Sand fly</name>
    <dbReference type="NCBI Taxonomy" id="7200"/>
    <lineage>
        <taxon>Eukaryota</taxon>
        <taxon>Metazoa</taxon>
        <taxon>Ecdysozoa</taxon>
        <taxon>Arthropoda</taxon>
        <taxon>Hexapoda</taxon>
        <taxon>Insecta</taxon>
        <taxon>Pterygota</taxon>
        <taxon>Neoptera</taxon>
        <taxon>Endopterygota</taxon>
        <taxon>Diptera</taxon>
        <taxon>Nematocera</taxon>
        <taxon>Psychodoidea</taxon>
        <taxon>Psychodidae</taxon>
        <taxon>Lutzomyia</taxon>
        <taxon>Lutzomyia</taxon>
    </lineage>
</organism>
<evidence type="ECO:0000259" key="1">
    <source>
        <dbReference type="Pfam" id="PF25372"/>
    </source>
</evidence>
<dbReference type="SUPFAM" id="SSF52047">
    <property type="entry name" value="RNI-like"/>
    <property type="match status" value="1"/>
</dbReference>
<dbReference type="Pfam" id="PF25372">
    <property type="entry name" value="DUF7885"/>
    <property type="match status" value="1"/>
</dbReference>
<accession>A0A1B0GGS1</accession>
<sequence length="137" mass="15510">MAGRKVVTVCSWQISRDIDEVLPALHVLAESCKNIQKIHLIDIWWMKDELLQRFLANNTNLEVIDLLGCGDITEKGFQAISKDCPKLKSLMVENTRFSNAGLDAFRLHNNNLIEVNFSQCNFSTTCLNAFFCESTSP</sequence>
<dbReference type="InterPro" id="IPR032675">
    <property type="entry name" value="LRR_dom_sf"/>
</dbReference>
<evidence type="ECO:0000313" key="2">
    <source>
        <dbReference type="EnsemblMetazoa" id="LLOJ000193-PA"/>
    </source>
</evidence>
<dbReference type="Proteomes" id="UP000092461">
    <property type="component" value="Unassembled WGS sequence"/>
</dbReference>
<protein>
    <recommendedName>
        <fullName evidence="1">F-box/LRR-repeat protein 15-like leucin rich repeat domain-containing protein</fullName>
    </recommendedName>
</protein>
<keyword evidence="3" id="KW-1185">Reference proteome</keyword>
<evidence type="ECO:0000313" key="3">
    <source>
        <dbReference type="Proteomes" id="UP000092461"/>
    </source>
</evidence>
<feature type="domain" description="F-box/LRR-repeat protein 15-like leucin rich repeat" evidence="1">
    <location>
        <begin position="24"/>
        <end position="121"/>
    </location>
</feature>
<dbReference type="VEuPathDB" id="VectorBase:LLONM1_000822"/>
<proteinExistence type="predicted"/>
<dbReference type="Gene3D" id="3.80.10.10">
    <property type="entry name" value="Ribonuclease Inhibitor"/>
    <property type="match status" value="1"/>
</dbReference>
<dbReference type="VEuPathDB" id="VectorBase:LLOJ000193"/>
<name>A0A1B0GGS1_LUTLO</name>
<reference evidence="2" key="1">
    <citation type="submission" date="2020-05" db="UniProtKB">
        <authorList>
            <consortium name="EnsemblMetazoa"/>
        </authorList>
    </citation>
    <scope>IDENTIFICATION</scope>
    <source>
        <strain evidence="2">Jacobina</strain>
    </source>
</reference>
<dbReference type="InterPro" id="IPR057207">
    <property type="entry name" value="FBXL15_LRR"/>
</dbReference>
<dbReference type="AlphaFoldDB" id="A0A1B0GGS1"/>
<dbReference type="EMBL" id="AJWK01000666">
    <property type="status" value="NOT_ANNOTATED_CDS"/>
    <property type="molecule type" value="Genomic_DNA"/>
</dbReference>